<gene>
    <name evidence="1" type="ORF">HAX54_034991</name>
</gene>
<evidence type="ECO:0000313" key="1">
    <source>
        <dbReference type="EMBL" id="MCD9645790.1"/>
    </source>
</evidence>
<comment type="caution">
    <text evidence="1">The sequence shown here is derived from an EMBL/GenBank/DDBJ whole genome shotgun (WGS) entry which is preliminary data.</text>
</comment>
<sequence>DRALYVAAKLAIQTDEIWLHLKTVKEKIRTTVYMVVQRADTYCIGQGHTKHIAEAKGYDARQPKIWNCASGRQGL</sequence>
<accession>A0ABS8VHZ4</accession>
<proteinExistence type="predicted"/>
<organism evidence="1 2">
    <name type="scientific">Datura stramonium</name>
    <name type="common">Jimsonweed</name>
    <name type="synonym">Common thornapple</name>
    <dbReference type="NCBI Taxonomy" id="4076"/>
    <lineage>
        <taxon>Eukaryota</taxon>
        <taxon>Viridiplantae</taxon>
        <taxon>Streptophyta</taxon>
        <taxon>Embryophyta</taxon>
        <taxon>Tracheophyta</taxon>
        <taxon>Spermatophyta</taxon>
        <taxon>Magnoliopsida</taxon>
        <taxon>eudicotyledons</taxon>
        <taxon>Gunneridae</taxon>
        <taxon>Pentapetalae</taxon>
        <taxon>asterids</taxon>
        <taxon>lamiids</taxon>
        <taxon>Solanales</taxon>
        <taxon>Solanaceae</taxon>
        <taxon>Solanoideae</taxon>
        <taxon>Datureae</taxon>
        <taxon>Datura</taxon>
    </lineage>
</organism>
<protein>
    <submittedName>
        <fullName evidence="1">Uncharacterized protein</fullName>
    </submittedName>
</protein>
<feature type="non-terminal residue" evidence="1">
    <location>
        <position position="1"/>
    </location>
</feature>
<name>A0ABS8VHZ4_DATST</name>
<dbReference type="Proteomes" id="UP000823775">
    <property type="component" value="Unassembled WGS sequence"/>
</dbReference>
<reference evidence="1 2" key="1">
    <citation type="journal article" date="2021" name="BMC Genomics">
        <title>Datura genome reveals duplications of psychoactive alkaloid biosynthetic genes and high mutation rate following tissue culture.</title>
        <authorList>
            <person name="Rajewski A."/>
            <person name="Carter-House D."/>
            <person name="Stajich J."/>
            <person name="Litt A."/>
        </authorList>
    </citation>
    <scope>NUCLEOTIDE SEQUENCE [LARGE SCALE GENOMIC DNA]</scope>
    <source>
        <strain evidence="1">AR-01</strain>
    </source>
</reference>
<evidence type="ECO:0000313" key="2">
    <source>
        <dbReference type="Proteomes" id="UP000823775"/>
    </source>
</evidence>
<keyword evidence="2" id="KW-1185">Reference proteome</keyword>
<dbReference type="EMBL" id="JACEIK010004547">
    <property type="protein sequence ID" value="MCD9645790.1"/>
    <property type="molecule type" value="Genomic_DNA"/>
</dbReference>